<reference evidence="2" key="1">
    <citation type="submission" date="2016-11" db="EMBL/GenBank/DDBJ databases">
        <authorList>
            <person name="Varghese N."/>
            <person name="Submissions S."/>
        </authorList>
    </citation>
    <scope>NUCLEOTIDE SEQUENCE [LARGE SCALE GENOMIC DNA]</scope>
    <source>
        <strain evidence="2">DSM 16990</strain>
    </source>
</reference>
<evidence type="ECO:0000313" key="2">
    <source>
        <dbReference type="Proteomes" id="UP000184287"/>
    </source>
</evidence>
<sequence>MKSVFFALIFLLGVFKTALAQSIPFPLGLHRPNLSWVPDGNASGSNSDEWKAILDKLAATGATCVRLNPNPHFQGQAISVEQLKYANSKGLKVLIDIPITFPDFYPICTKKYVTGSFGEKYRLREIDPVKVRAWFTSYLAKLKVAEIDIAAIEFGNELNWMDFNNDVDTYPGGRMYDYNTPWSDPQYIKIREGIQKYGECLKGMYEEIGVQFSTGRPKLISCGLVMERELTSWHVSRNAAIVLSDMWVKLLQGTHPNQQSSTNYLNYVDGIGIHLYPSADTPLDQIDEEIEELAGPVNSIIQNSNSGKMLYVTEFGYRSVSPVPDEDARYLRHYKFIEAASQLSSYPWGGFYLYTFDSPSSAENSYVIYKNGELLKTAKIFEDFSYSAIPVPPNTFKGQTKGKFITINWSAVSETNQERFELYRSSDAKEFSKIATRTGAGSSNQQQHYSYDDIKPLPGTNYYRLKQINFDGKHSDSEVIAVHTKLGSGSLFVTVSEERPIVNISFRSNAKGTIYLYDIAGRKLAEQQVVLQEGINRITLPVQLALGIYIVKVSAGAEILVKKFKV</sequence>
<organism evidence="1 2">
    <name type="scientific">Pedobacter caeni</name>
    <dbReference type="NCBI Taxonomy" id="288992"/>
    <lineage>
        <taxon>Bacteria</taxon>
        <taxon>Pseudomonadati</taxon>
        <taxon>Bacteroidota</taxon>
        <taxon>Sphingobacteriia</taxon>
        <taxon>Sphingobacteriales</taxon>
        <taxon>Sphingobacteriaceae</taxon>
        <taxon>Pedobacter</taxon>
    </lineage>
</organism>
<dbReference type="Gene3D" id="3.20.20.80">
    <property type="entry name" value="Glycosidases"/>
    <property type="match status" value="1"/>
</dbReference>
<dbReference type="InterPro" id="IPR026444">
    <property type="entry name" value="Secre_tail"/>
</dbReference>
<dbReference type="Proteomes" id="UP000184287">
    <property type="component" value="Unassembled WGS sequence"/>
</dbReference>
<gene>
    <name evidence="1" type="ORF">SAMN04488522_10185</name>
</gene>
<dbReference type="InterPro" id="IPR017853">
    <property type="entry name" value="GH"/>
</dbReference>
<dbReference type="SUPFAM" id="SSF51445">
    <property type="entry name" value="(Trans)glycosidases"/>
    <property type="match status" value="1"/>
</dbReference>
<dbReference type="InterPro" id="IPR013783">
    <property type="entry name" value="Ig-like_fold"/>
</dbReference>
<dbReference type="STRING" id="288992.SAMN04488522_10185"/>
<keyword evidence="2" id="KW-1185">Reference proteome</keyword>
<protein>
    <submittedName>
        <fullName evidence="1">Por secretion system C-terminal sorting domain-containing protein</fullName>
    </submittedName>
</protein>
<evidence type="ECO:0000313" key="1">
    <source>
        <dbReference type="EMBL" id="SHE39566.1"/>
    </source>
</evidence>
<dbReference type="Gene3D" id="2.60.40.10">
    <property type="entry name" value="Immunoglobulins"/>
    <property type="match status" value="1"/>
</dbReference>
<proteinExistence type="predicted"/>
<dbReference type="NCBIfam" id="TIGR04183">
    <property type="entry name" value="Por_Secre_tail"/>
    <property type="match status" value="1"/>
</dbReference>
<dbReference type="AlphaFoldDB" id="A0A1M4T4Y7"/>
<name>A0A1M4T4Y7_9SPHI</name>
<dbReference type="EMBL" id="FQUQ01000001">
    <property type="protein sequence ID" value="SHE39566.1"/>
    <property type="molecule type" value="Genomic_DNA"/>
</dbReference>
<dbReference type="OrthoDB" id="1466765at2"/>
<dbReference type="RefSeq" id="WP_073225997.1">
    <property type="nucleotide sequence ID" value="NZ_FQUQ01000001.1"/>
</dbReference>
<accession>A0A1M4T4Y7</accession>